<protein>
    <submittedName>
        <fullName evidence="1">Uncharacterized protein</fullName>
    </submittedName>
</protein>
<accession>A0A923FSH5</accession>
<evidence type="ECO:0000313" key="3">
    <source>
        <dbReference type="Proteomes" id="UP000659438"/>
    </source>
</evidence>
<dbReference type="Proteomes" id="UP000659438">
    <property type="component" value="Unassembled WGS sequence"/>
</dbReference>
<keyword evidence="3" id="KW-1185">Reference proteome</keyword>
<organism evidence="1">
    <name type="scientific">Pseudomonas marvdashtae</name>
    <dbReference type="NCBI Taxonomy" id="2745500"/>
    <lineage>
        <taxon>Bacteria</taxon>
        <taxon>Pseudomonadati</taxon>
        <taxon>Pseudomonadota</taxon>
        <taxon>Gammaproteobacteria</taxon>
        <taxon>Pseudomonadales</taxon>
        <taxon>Pseudomonadaceae</taxon>
        <taxon>Pseudomonas</taxon>
    </lineage>
</organism>
<dbReference type="RefSeq" id="WP_186644909.1">
    <property type="nucleotide sequence ID" value="NZ_JABWQX020000003.1"/>
</dbReference>
<proteinExistence type="predicted"/>
<evidence type="ECO:0000313" key="2">
    <source>
        <dbReference type="EMBL" id="MBV4554145.1"/>
    </source>
</evidence>
<comment type="caution">
    <text evidence="1">The sequence shown here is derived from an EMBL/GenBank/DDBJ whole genome shotgun (WGS) entry which is preliminary data.</text>
</comment>
<reference evidence="1 3" key="1">
    <citation type="journal article" date="2020" name="Microorganisms">
        <title>Reliable Identification of Environmental Pseudomonas Isolates Using the rpoD Gene.</title>
        <authorList>
            <consortium name="The Broad Institute Genome Sequencing Platform"/>
            <person name="Girard L."/>
            <person name="Lood C."/>
            <person name="Rokni-Zadeh H."/>
            <person name="van Noort V."/>
            <person name="Lavigne R."/>
            <person name="De Mot R."/>
        </authorList>
    </citation>
    <scope>NUCLEOTIDE SEQUENCE</scope>
    <source>
        <strain evidence="1 3">SWRI102</strain>
    </source>
</reference>
<name>A0A923FSH5_9PSED</name>
<evidence type="ECO:0000313" key="1">
    <source>
        <dbReference type="EMBL" id="MBC3398170.1"/>
    </source>
</evidence>
<sequence length="114" mass="12469">MNTKPTKPTKPTINTKNWTAQIDRMPGAASFRTCGTVTVPHAGVIPTLKRSEQQDKSLNLNLDLSLEGSGETSLQVVTDKQVEYKELGASNVTGVNIYFNGELVKHIDKILITD</sequence>
<dbReference type="AlphaFoldDB" id="A0A923FSH5"/>
<dbReference type="EMBL" id="JABWQX020000003">
    <property type="protein sequence ID" value="MBV4554145.1"/>
    <property type="molecule type" value="Genomic_DNA"/>
</dbReference>
<reference evidence="1" key="2">
    <citation type="submission" date="2020-07" db="EMBL/GenBank/DDBJ databases">
        <authorList>
            <person name="Lood C."/>
            <person name="Girard L."/>
        </authorList>
    </citation>
    <scope>NUCLEOTIDE SEQUENCE</scope>
    <source>
        <strain evidence="1">SWRI102</strain>
    </source>
</reference>
<gene>
    <name evidence="2" type="ORF">HU742_023660</name>
    <name evidence="1" type="ORF">HU742_23400</name>
</gene>
<reference evidence="2" key="3">
    <citation type="submission" date="2021-06" db="EMBL/GenBank/DDBJ databases">
        <title>Updating the genus Pseudomonas: Description of 43 new species and partition of the Pseudomonas putida group.</title>
        <authorList>
            <person name="Girard L."/>
            <person name="Lood C."/>
            <person name="Vandamme P."/>
            <person name="Rokni-Zadeh H."/>
            <person name="Van Noort V."/>
            <person name="Hofte M."/>
            <person name="Lavigne R."/>
            <person name="De Mot R."/>
        </authorList>
    </citation>
    <scope>NUCLEOTIDE SEQUENCE</scope>
    <source>
        <strain evidence="2">SWRI102</strain>
    </source>
</reference>
<dbReference type="EMBL" id="JABWQX010000013">
    <property type="protein sequence ID" value="MBC3398170.1"/>
    <property type="molecule type" value="Genomic_DNA"/>
</dbReference>